<dbReference type="EMBL" id="JBITLV010000001">
    <property type="protein sequence ID" value="MFI7585950.1"/>
    <property type="molecule type" value="Genomic_DNA"/>
</dbReference>
<comment type="caution">
    <text evidence="6">The sequence shown here is derived from an EMBL/GenBank/DDBJ whole genome shotgun (WGS) entry which is preliminary data.</text>
</comment>
<dbReference type="PRINTS" id="PR00719">
    <property type="entry name" value="LMWPTPASE"/>
</dbReference>
<dbReference type="Pfam" id="PF01451">
    <property type="entry name" value="LMWPc"/>
    <property type="match status" value="1"/>
</dbReference>
<dbReference type="InterPro" id="IPR017867">
    <property type="entry name" value="Tyr_phospatase_low_mol_wt"/>
</dbReference>
<evidence type="ECO:0000313" key="6">
    <source>
        <dbReference type="EMBL" id="MFI7585950.1"/>
    </source>
</evidence>
<gene>
    <name evidence="6" type="ORF">ACIB24_02605</name>
</gene>
<comment type="similarity">
    <text evidence="1">Belongs to the low molecular weight phosphotyrosine protein phosphatase family.</text>
</comment>
<evidence type="ECO:0000313" key="7">
    <source>
        <dbReference type="Proteomes" id="UP001612915"/>
    </source>
</evidence>
<evidence type="ECO:0000259" key="5">
    <source>
        <dbReference type="SMART" id="SM00226"/>
    </source>
</evidence>
<keyword evidence="4" id="KW-0904">Protein phosphatase</keyword>
<evidence type="ECO:0000256" key="2">
    <source>
        <dbReference type="ARBA" id="ARBA00013064"/>
    </source>
</evidence>
<dbReference type="RefSeq" id="WP_398274733.1">
    <property type="nucleotide sequence ID" value="NZ_JBITLV010000001.1"/>
</dbReference>
<evidence type="ECO:0000256" key="1">
    <source>
        <dbReference type="ARBA" id="ARBA00011063"/>
    </source>
</evidence>
<name>A0ABW8AHW3_9ACTN</name>
<protein>
    <recommendedName>
        <fullName evidence="2">protein-tyrosine-phosphatase</fullName>
        <ecNumber evidence="2">3.1.3.48</ecNumber>
    </recommendedName>
</protein>
<dbReference type="InterPro" id="IPR036196">
    <property type="entry name" value="Ptyr_pPase_sf"/>
</dbReference>
<keyword evidence="7" id="KW-1185">Reference proteome</keyword>
<reference evidence="6 7" key="1">
    <citation type="submission" date="2024-10" db="EMBL/GenBank/DDBJ databases">
        <title>The Natural Products Discovery Center: Release of the First 8490 Sequenced Strains for Exploring Actinobacteria Biosynthetic Diversity.</title>
        <authorList>
            <person name="Kalkreuter E."/>
            <person name="Kautsar S.A."/>
            <person name="Yang D."/>
            <person name="Bader C.D."/>
            <person name="Teijaro C.N."/>
            <person name="Fluegel L."/>
            <person name="Davis C.M."/>
            <person name="Simpson J.R."/>
            <person name="Lauterbach L."/>
            <person name="Steele A.D."/>
            <person name="Gui C."/>
            <person name="Meng S."/>
            <person name="Li G."/>
            <person name="Viehrig K."/>
            <person name="Ye F."/>
            <person name="Su P."/>
            <person name="Kiefer A.F."/>
            <person name="Nichols A."/>
            <person name="Cepeda A.J."/>
            <person name="Yan W."/>
            <person name="Fan B."/>
            <person name="Jiang Y."/>
            <person name="Adhikari A."/>
            <person name="Zheng C.-J."/>
            <person name="Schuster L."/>
            <person name="Cowan T.M."/>
            <person name="Smanski M.J."/>
            <person name="Chevrette M.G."/>
            <person name="De Carvalho L.P.S."/>
            <person name="Shen B."/>
        </authorList>
    </citation>
    <scope>NUCLEOTIDE SEQUENCE [LARGE SCALE GENOMIC DNA]</scope>
    <source>
        <strain evidence="6 7">NPDC049639</strain>
    </source>
</reference>
<feature type="domain" description="Phosphotyrosine protein phosphatase I" evidence="5">
    <location>
        <begin position="5"/>
        <end position="161"/>
    </location>
</feature>
<dbReference type="SUPFAM" id="SSF52788">
    <property type="entry name" value="Phosphotyrosine protein phosphatases I"/>
    <property type="match status" value="1"/>
</dbReference>
<dbReference type="CDD" id="cd16343">
    <property type="entry name" value="LMWPTP"/>
    <property type="match status" value="1"/>
</dbReference>
<sequence length="172" mass="18723">MPTAYRICFVCSGNICRSPSAEVVFRSLVEQAGLGDVVEVDSAGTGEWHVGERADVRALRALSAAGYDGSAHRARVFDPAWFAGRELVIALDRGHARTLRAWAPDDPSRARVRLLRSYDPGLAVDEDSPLIDVADPYYEDDRAFTTMLEEIEAAGAGLLASVQARLERSRSS</sequence>
<organism evidence="6 7">
    <name type="scientific">Spongisporangium articulatum</name>
    <dbReference type="NCBI Taxonomy" id="3362603"/>
    <lineage>
        <taxon>Bacteria</taxon>
        <taxon>Bacillati</taxon>
        <taxon>Actinomycetota</taxon>
        <taxon>Actinomycetes</taxon>
        <taxon>Kineosporiales</taxon>
        <taxon>Kineosporiaceae</taxon>
        <taxon>Spongisporangium</taxon>
    </lineage>
</organism>
<dbReference type="Proteomes" id="UP001612915">
    <property type="component" value="Unassembled WGS sequence"/>
</dbReference>
<dbReference type="EC" id="3.1.3.48" evidence="2"/>
<dbReference type="InterPro" id="IPR050438">
    <property type="entry name" value="LMW_PTPase"/>
</dbReference>
<dbReference type="Gene3D" id="3.40.50.2300">
    <property type="match status" value="1"/>
</dbReference>
<dbReference type="SMART" id="SM00226">
    <property type="entry name" value="LMWPc"/>
    <property type="match status" value="1"/>
</dbReference>
<proteinExistence type="inferred from homology"/>
<accession>A0ABW8AHW3</accession>
<dbReference type="InterPro" id="IPR023485">
    <property type="entry name" value="Ptyr_pPase"/>
</dbReference>
<dbReference type="PANTHER" id="PTHR11717">
    <property type="entry name" value="LOW MOLECULAR WEIGHT PROTEIN TYROSINE PHOSPHATASE"/>
    <property type="match status" value="1"/>
</dbReference>
<dbReference type="GO" id="GO:0004725">
    <property type="term" value="F:protein tyrosine phosphatase activity"/>
    <property type="evidence" value="ECO:0007669"/>
    <property type="project" value="UniProtKB-EC"/>
</dbReference>
<evidence type="ECO:0000256" key="3">
    <source>
        <dbReference type="ARBA" id="ARBA00022801"/>
    </source>
</evidence>
<evidence type="ECO:0000256" key="4">
    <source>
        <dbReference type="ARBA" id="ARBA00022912"/>
    </source>
</evidence>
<keyword evidence="3 6" id="KW-0378">Hydrolase</keyword>
<dbReference type="PANTHER" id="PTHR11717:SF7">
    <property type="entry name" value="LOW MOLECULAR WEIGHT PHOSPHOTYROSINE PROTEIN PHOSPHATASE"/>
    <property type="match status" value="1"/>
</dbReference>